<dbReference type="Gene3D" id="3.40.50.1000">
    <property type="entry name" value="HAD superfamily/HAD-like"/>
    <property type="match status" value="1"/>
</dbReference>
<dbReference type="Pfam" id="PF08282">
    <property type="entry name" value="Hydrolase_3"/>
    <property type="match status" value="1"/>
</dbReference>
<gene>
    <name evidence="3" type="ORF">NCTC10865_01895</name>
</gene>
<reference evidence="3 4" key="1">
    <citation type="submission" date="2018-06" db="EMBL/GenBank/DDBJ databases">
        <authorList>
            <consortium name="Pathogen Informatics"/>
            <person name="Doyle S."/>
        </authorList>
    </citation>
    <scope>NUCLEOTIDE SEQUENCE [LARGE SCALE GENOMIC DNA]</scope>
    <source>
        <strain evidence="3 4">NCTC10865</strain>
    </source>
</reference>
<protein>
    <submittedName>
        <fullName evidence="3">Phosphoserine phosphatase</fullName>
    </submittedName>
</protein>
<keyword evidence="1" id="KW-0479">Metal-binding</keyword>
<dbReference type="SUPFAM" id="SSF56784">
    <property type="entry name" value="HAD-like"/>
    <property type="match status" value="1"/>
</dbReference>
<proteinExistence type="predicted"/>
<dbReference type="AlphaFoldDB" id="A0A376RGX4"/>
<evidence type="ECO:0000256" key="2">
    <source>
        <dbReference type="ARBA" id="ARBA00022842"/>
    </source>
</evidence>
<evidence type="ECO:0000313" key="3">
    <source>
        <dbReference type="EMBL" id="STI16625.1"/>
    </source>
</evidence>
<accession>A0A376RGX4</accession>
<dbReference type="GO" id="GO:0046872">
    <property type="term" value="F:metal ion binding"/>
    <property type="evidence" value="ECO:0007669"/>
    <property type="project" value="UniProtKB-KW"/>
</dbReference>
<dbReference type="InterPro" id="IPR036412">
    <property type="entry name" value="HAD-like_sf"/>
</dbReference>
<dbReference type="EMBL" id="UGCD01000002">
    <property type="protein sequence ID" value="STI16625.1"/>
    <property type="molecule type" value="Genomic_DNA"/>
</dbReference>
<evidence type="ECO:0000313" key="4">
    <source>
        <dbReference type="Proteomes" id="UP000254159"/>
    </source>
</evidence>
<evidence type="ECO:0000256" key="1">
    <source>
        <dbReference type="ARBA" id="ARBA00022723"/>
    </source>
</evidence>
<dbReference type="InterPro" id="IPR023214">
    <property type="entry name" value="HAD_sf"/>
</dbReference>
<name>A0A376RGX4_ECOLX</name>
<keyword evidence="2" id="KW-0460">Magnesium</keyword>
<sequence>MKHLAEEYAVSLSDCIFIGDGKNDVHLAREVGTSIAFNAQKELVDVSTFSVKQSKPDLSALIPIIRLKL</sequence>
<dbReference type="Proteomes" id="UP000254159">
    <property type="component" value="Unassembled WGS sequence"/>
</dbReference>
<organism evidence="3 4">
    <name type="scientific">Escherichia coli</name>
    <dbReference type="NCBI Taxonomy" id="562"/>
    <lineage>
        <taxon>Bacteria</taxon>
        <taxon>Pseudomonadati</taxon>
        <taxon>Pseudomonadota</taxon>
        <taxon>Gammaproteobacteria</taxon>
        <taxon>Enterobacterales</taxon>
        <taxon>Enterobacteriaceae</taxon>
        <taxon>Escherichia</taxon>
    </lineage>
</organism>